<dbReference type="OrthoDB" id="5125523at2"/>
<dbReference type="RefSeq" id="WP_129315390.1">
    <property type="nucleotide sequence ID" value="NZ_NOIQ01000006.1"/>
</dbReference>
<keyword evidence="1" id="KW-0812">Transmembrane</keyword>
<feature type="transmembrane region" description="Helical" evidence="1">
    <location>
        <begin position="646"/>
        <end position="670"/>
    </location>
</feature>
<name>A0A7K1LHB5_9MICC</name>
<gene>
    <name evidence="2" type="ORF">GMA10_05020</name>
</gene>
<dbReference type="EMBL" id="WOGT01000002">
    <property type="protein sequence ID" value="MUN54576.1"/>
    <property type="molecule type" value="Genomic_DNA"/>
</dbReference>
<sequence length="681" mass="74074">MNFLRRSLTLLFAPLAAAIFSFASLWIVETDAPLIANHILWIASDISDPAAKTPTTNPELARRLEDEVSKRNLNIAKFLYNPESPASGAELQLLITNPGHRSQRLLEDGYSPFNPGYVVTVKPWNHSENDPRAFYCLFGDAHSMEGLEDVLGTPGYKVQQYETYSPREVLERHTGSPLSLAFSASLISASCASLTTTLVGSKKIARLRLAGWSIWRILGRDLRSGAFPLIAGFSATAGVAGVALYFYNGLASFGIYLAVCAAFTVVFIAAVLACRLIALGLLCWIPVPATLTGKRPVRSLYALLCLLEVSCVVLLLASISSWSEDYGLAASHLRAHGQWQSTPKAAFLPVAGSTWSEAEGKPIEDWLAGELRQRNVIISYSDISQQNDDGDAVPESSYPIVYVNPEYLRHHKIQGVSDRLVIEDVERSKTTQTFVPRGAPGKGLTADSLIPGVELDDPKMSAIDTTGEVFTHGDLDNFDREFVENPIVVVVPDQVLIDHPSPLTWWVTRGGVLLEDSGVAADRLRGSAAEHYVAPMSPGLAHQAHALKLTIVNLQATGFAIVVYAVLVAFSCLGFAATYAAARKDQLFRRQLFGWRPLMAAWPALAGVGAVWLSIPVFTCFLIQQAMDPMVLIEKSSGEVRTYIEYMAQAGMMVGAVVLLLSGGGIVVFARRAVQERGRIQ</sequence>
<proteinExistence type="predicted"/>
<feature type="transmembrane region" description="Helical" evidence="1">
    <location>
        <begin position="226"/>
        <end position="247"/>
    </location>
</feature>
<dbReference type="Proteomes" id="UP000462152">
    <property type="component" value="Unassembled WGS sequence"/>
</dbReference>
<feature type="transmembrane region" description="Helical" evidence="1">
    <location>
        <begin position="602"/>
        <end position="626"/>
    </location>
</feature>
<protein>
    <recommendedName>
        <fullName evidence="4">DUF1430 domain-containing protein</fullName>
    </recommendedName>
</protein>
<evidence type="ECO:0000313" key="2">
    <source>
        <dbReference type="EMBL" id="MUN54576.1"/>
    </source>
</evidence>
<keyword evidence="1" id="KW-1133">Transmembrane helix</keyword>
<comment type="caution">
    <text evidence="2">The sequence shown here is derived from an EMBL/GenBank/DDBJ whole genome shotgun (WGS) entry which is preliminary data.</text>
</comment>
<feature type="transmembrane region" description="Helical" evidence="1">
    <location>
        <begin position="558"/>
        <end position="581"/>
    </location>
</feature>
<feature type="transmembrane region" description="Helical" evidence="1">
    <location>
        <begin position="299"/>
        <end position="322"/>
    </location>
</feature>
<feature type="transmembrane region" description="Helical" evidence="1">
    <location>
        <begin position="178"/>
        <end position="199"/>
    </location>
</feature>
<organism evidence="2 3">
    <name type="scientific">Rothia koreensis</name>
    <dbReference type="NCBI Taxonomy" id="592378"/>
    <lineage>
        <taxon>Bacteria</taxon>
        <taxon>Bacillati</taxon>
        <taxon>Actinomycetota</taxon>
        <taxon>Actinomycetes</taxon>
        <taxon>Micrococcales</taxon>
        <taxon>Micrococcaceae</taxon>
        <taxon>Rothia</taxon>
    </lineage>
</organism>
<keyword evidence="1" id="KW-0472">Membrane</keyword>
<reference evidence="2 3" key="1">
    <citation type="submission" date="2019-12" db="EMBL/GenBank/DDBJ databases">
        <authorList>
            <person name="Li J."/>
            <person name="Shi Y."/>
            <person name="Xu G."/>
            <person name="Xiao D."/>
            <person name="Ran X."/>
        </authorList>
    </citation>
    <scope>NUCLEOTIDE SEQUENCE [LARGE SCALE GENOMIC DNA]</scope>
    <source>
        <strain evidence="2 3">JCM 15915</strain>
    </source>
</reference>
<dbReference type="AlphaFoldDB" id="A0A7K1LHB5"/>
<feature type="transmembrane region" description="Helical" evidence="1">
    <location>
        <begin position="253"/>
        <end position="278"/>
    </location>
</feature>
<keyword evidence="3" id="KW-1185">Reference proteome</keyword>
<evidence type="ECO:0000256" key="1">
    <source>
        <dbReference type="SAM" id="Phobius"/>
    </source>
</evidence>
<evidence type="ECO:0008006" key="4">
    <source>
        <dbReference type="Google" id="ProtNLM"/>
    </source>
</evidence>
<evidence type="ECO:0000313" key="3">
    <source>
        <dbReference type="Proteomes" id="UP000462152"/>
    </source>
</evidence>
<accession>A0A7K1LHB5</accession>